<dbReference type="AlphaFoldDB" id="A0A165AM83"/>
<evidence type="ECO:0000313" key="4">
    <source>
        <dbReference type="Proteomes" id="UP000076722"/>
    </source>
</evidence>
<feature type="region of interest" description="Disordered" evidence="2">
    <location>
        <begin position="56"/>
        <end position="97"/>
    </location>
</feature>
<feature type="compositionally biased region" description="Basic and acidic residues" evidence="2">
    <location>
        <begin position="295"/>
        <end position="304"/>
    </location>
</feature>
<dbReference type="GO" id="GO:0005737">
    <property type="term" value="C:cytoplasm"/>
    <property type="evidence" value="ECO:0007669"/>
    <property type="project" value="TreeGrafter"/>
</dbReference>
<dbReference type="PANTHER" id="PTHR16487:SF0">
    <property type="entry name" value="PROTEIN PHOSPHATASE 4 REGULATORY SUBUNIT 2-RELATED"/>
    <property type="match status" value="1"/>
</dbReference>
<gene>
    <name evidence="3" type="ORF">SISNIDRAFT_480823</name>
</gene>
<dbReference type="Pfam" id="PF09184">
    <property type="entry name" value="PPP4R2"/>
    <property type="match status" value="1"/>
</dbReference>
<dbReference type="EMBL" id="KV419394">
    <property type="protein sequence ID" value="KZS99260.1"/>
    <property type="molecule type" value="Genomic_DNA"/>
</dbReference>
<sequence length="353" mass="38462">MTSNSNHNISEDFEWTADYDPLLEQIASTDIVDSEWGILRDMIKYKINKNVDDFLNDKIPPPSHDQPTTVPVPSQSPQDSPNHGLVLPPFPPRPPGKELVNKTLPDKMTQEETETLKDEIFALLDDFERKPPFTIQRICELSLKPSEHYKSVGKYLRAIERTVLVTSTWDMFPPVPLTATDSTSAAFSSLTSSASNPASRPPSTPLFSPIPFLHEDARSRSPSPGPSPLALGSRALSPGASDVPAAPLGPSGLSPTVRAIGLVDELDDPNPEHLSDKPTPLSATTDVRVSASKSLAERFTKPLDKVPAAAAPEPVAETAEETPRSSDDMEVEDMVLDKQPEEEDTSNKIKDDS</sequence>
<dbReference type="GO" id="GO:0019888">
    <property type="term" value="F:protein phosphatase regulator activity"/>
    <property type="evidence" value="ECO:0007669"/>
    <property type="project" value="InterPro"/>
</dbReference>
<protein>
    <recommendedName>
        <fullName evidence="5">PPP4R2-domain-containing protein</fullName>
    </recommendedName>
</protein>
<keyword evidence="4" id="KW-1185">Reference proteome</keyword>
<feature type="compositionally biased region" description="Low complexity" evidence="2">
    <location>
        <begin position="306"/>
        <end position="317"/>
    </location>
</feature>
<feature type="compositionally biased region" description="Low complexity" evidence="2">
    <location>
        <begin position="189"/>
        <end position="198"/>
    </location>
</feature>
<dbReference type="STRING" id="1314777.A0A165AM83"/>
<feature type="region of interest" description="Disordered" evidence="2">
    <location>
        <begin position="266"/>
        <end position="353"/>
    </location>
</feature>
<evidence type="ECO:0008006" key="5">
    <source>
        <dbReference type="Google" id="ProtNLM"/>
    </source>
</evidence>
<feature type="compositionally biased region" description="Low complexity" evidence="2">
    <location>
        <begin position="71"/>
        <end position="81"/>
    </location>
</feature>
<dbReference type="GO" id="GO:0030289">
    <property type="term" value="C:protein phosphatase 4 complex"/>
    <property type="evidence" value="ECO:0007669"/>
    <property type="project" value="InterPro"/>
</dbReference>
<dbReference type="Proteomes" id="UP000076722">
    <property type="component" value="Unassembled WGS sequence"/>
</dbReference>
<name>A0A165AM83_9AGAM</name>
<proteinExistence type="inferred from homology"/>
<dbReference type="GO" id="GO:0005634">
    <property type="term" value="C:nucleus"/>
    <property type="evidence" value="ECO:0007669"/>
    <property type="project" value="TreeGrafter"/>
</dbReference>
<feature type="compositionally biased region" description="Polar residues" evidence="2">
    <location>
        <begin position="281"/>
        <end position="293"/>
    </location>
</feature>
<comment type="similarity">
    <text evidence="1">Belongs to the PPP4R2 family.</text>
</comment>
<reference evidence="3 4" key="1">
    <citation type="journal article" date="2016" name="Mol. Biol. Evol.">
        <title>Comparative Genomics of Early-Diverging Mushroom-Forming Fungi Provides Insights into the Origins of Lignocellulose Decay Capabilities.</title>
        <authorList>
            <person name="Nagy L.G."/>
            <person name="Riley R."/>
            <person name="Tritt A."/>
            <person name="Adam C."/>
            <person name="Daum C."/>
            <person name="Floudas D."/>
            <person name="Sun H."/>
            <person name="Yadav J.S."/>
            <person name="Pangilinan J."/>
            <person name="Larsson K.H."/>
            <person name="Matsuura K."/>
            <person name="Barry K."/>
            <person name="Labutti K."/>
            <person name="Kuo R."/>
            <person name="Ohm R.A."/>
            <person name="Bhattacharya S.S."/>
            <person name="Shirouzu T."/>
            <person name="Yoshinaga Y."/>
            <person name="Martin F.M."/>
            <person name="Grigoriev I.V."/>
            <person name="Hibbett D.S."/>
        </authorList>
    </citation>
    <scope>NUCLEOTIDE SEQUENCE [LARGE SCALE GENOMIC DNA]</scope>
    <source>
        <strain evidence="3 4">HHB9708</strain>
    </source>
</reference>
<evidence type="ECO:0000256" key="1">
    <source>
        <dbReference type="ARBA" id="ARBA00009207"/>
    </source>
</evidence>
<dbReference type="OrthoDB" id="341898at2759"/>
<evidence type="ECO:0000313" key="3">
    <source>
        <dbReference type="EMBL" id="KZS99260.1"/>
    </source>
</evidence>
<feature type="region of interest" description="Disordered" evidence="2">
    <location>
        <begin position="189"/>
        <end position="252"/>
    </location>
</feature>
<evidence type="ECO:0000256" key="2">
    <source>
        <dbReference type="SAM" id="MobiDB-lite"/>
    </source>
</evidence>
<dbReference type="PANTHER" id="PTHR16487">
    <property type="entry name" value="PPP4R2-RELATED PROTEIN"/>
    <property type="match status" value="1"/>
</dbReference>
<organism evidence="3 4">
    <name type="scientific">Sistotremastrum niveocremeum HHB9708</name>
    <dbReference type="NCBI Taxonomy" id="1314777"/>
    <lineage>
        <taxon>Eukaryota</taxon>
        <taxon>Fungi</taxon>
        <taxon>Dikarya</taxon>
        <taxon>Basidiomycota</taxon>
        <taxon>Agaricomycotina</taxon>
        <taxon>Agaricomycetes</taxon>
        <taxon>Sistotremastrales</taxon>
        <taxon>Sistotremastraceae</taxon>
        <taxon>Sertulicium</taxon>
        <taxon>Sertulicium niveocremeum</taxon>
    </lineage>
</organism>
<dbReference type="InterPro" id="IPR015267">
    <property type="entry name" value="PPP4R2"/>
</dbReference>
<feature type="compositionally biased region" description="Basic and acidic residues" evidence="2">
    <location>
        <begin position="335"/>
        <end position="353"/>
    </location>
</feature>
<accession>A0A165AM83</accession>